<dbReference type="PANTHER" id="PTHR46558:SF4">
    <property type="entry name" value="DNA-BIDING PHAGE PROTEIN"/>
    <property type="match status" value="1"/>
</dbReference>
<dbReference type="InterPro" id="IPR010982">
    <property type="entry name" value="Lambda_DNA-bd_dom_sf"/>
</dbReference>
<evidence type="ECO:0000313" key="4">
    <source>
        <dbReference type="Proteomes" id="UP000832011"/>
    </source>
</evidence>
<sequence length="113" mass="12751">MDKVSIKQKLGKSIAKARIAQDMTQEAVAEKLGIGNEAMSRIERGIVEPSITRIFELAEILKCDVQTLLGEATPNLNDKVLELSQKMEQLNTQEQGFVHLQSLQLIEQLQRYK</sequence>
<keyword evidence="1" id="KW-0238">DNA-binding</keyword>
<dbReference type="InterPro" id="IPR001387">
    <property type="entry name" value="Cro/C1-type_HTH"/>
</dbReference>
<evidence type="ECO:0000256" key="1">
    <source>
        <dbReference type="ARBA" id="ARBA00023125"/>
    </source>
</evidence>
<proteinExistence type="predicted"/>
<dbReference type="Gene3D" id="1.10.260.40">
    <property type="entry name" value="lambda repressor-like DNA-binding domains"/>
    <property type="match status" value="1"/>
</dbReference>
<evidence type="ECO:0000313" key="3">
    <source>
        <dbReference type="EMBL" id="UOO88308.1"/>
    </source>
</evidence>
<evidence type="ECO:0000259" key="2">
    <source>
        <dbReference type="PROSITE" id="PS50943"/>
    </source>
</evidence>
<reference evidence="3 4" key="1">
    <citation type="journal article" date="2022" name="Res Sq">
        <title>Evolution of multicellular longitudinally dividing oral cavity symbionts (Neisseriaceae).</title>
        <authorList>
            <person name="Nyongesa S."/>
            <person name="Weber P."/>
            <person name="Bernet E."/>
            <person name="Pullido F."/>
            <person name="Nieckarz M."/>
            <person name="Delaby M."/>
            <person name="Nieves C."/>
            <person name="Viehboeck T."/>
            <person name="Krause N."/>
            <person name="Rivera-Millot A."/>
            <person name="Nakamura A."/>
            <person name="Vischer N."/>
            <person name="VanNieuwenhze M."/>
            <person name="Brun Y."/>
            <person name="Cava F."/>
            <person name="Bulgheresi S."/>
            <person name="Veyrier F."/>
        </authorList>
    </citation>
    <scope>NUCLEOTIDE SEQUENCE [LARGE SCALE GENOMIC DNA]</scope>
    <source>
        <strain evidence="3 4">SN4</strain>
    </source>
</reference>
<dbReference type="RefSeq" id="WP_147645466.1">
    <property type="nucleotide sequence ID" value="NZ_CABKVG010000010.1"/>
</dbReference>
<dbReference type="SUPFAM" id="SSF47413">
    <property type="entry name" value="lambda repressor-like DNA-binding domains"/>
    <property type="match status" value="1"/>
</dbReference>
<organism evidence="3 4">
    <name type="scientific">Vitreoscilla massiliensis</name>
    <dbReference type="NCBI Taxonomy" id="1689272"/>
    <lineage>
        <taxon>Bacteria</taxon>
        <taxon>Pseudomonadati</taxon>
        <taxon>Pseudomonadota</taxon>
        <taxon>Betaproteobacteria</taxon>
        <taxon>Neisseriales</taxon>
        <taxon>Neisseriaceae</taxon>
        <taxon>Vitreoscilla</taxon>
    </lineage>
</organism>
<keyword evidence="4" id="KW-1185">Reference proteome</keyword>
<feature type="domain" description="HTH cro/C1-type" evidence="2">
    <location>
        <begin position="14"/>
        <end position="68"/>
    </location>
</feature>
<dbReference type="PROSITE" id="PS50943">
    <property type="entry name" value="HTH_CROC1"/>
    <property type="match status" value="1"/>
</dbReference>
<name>A0ABY4E1W2_9NEIS</name>
<dbReference type="CDD" id="cd00093">
    <property type="entry name" value="HTH_XRE"/>
    <property type="match status" value="1"/>
</dbReference>
<protein>
    <submittedName>
        <fullName evidence="3">Helix-turn-helix domain-containing protein</fullName>
    </submittedName>
</protein>
<gene>
    <name evidence="3" type="ORF">LVJ82_12590</name>
</gene>
<dbReference type="EMBL" id="CP091511">
    <property type="protein sequence ID" value="UOO88308.1"/>
    <property type="molecule type" value="Genomic_DNA"/>
</dbReference>
<accession>A0ABY4E1W2</accession>
<dbReference type="SMART" id="SM00530">
    <property type="entry name" value="HTH_XRE"/>
    <property type="match status" value="1"/>
</dbReference>
<dbReference type="Proteomes" id="UP000832011">
    <property type="component" value="Chromosome"/>
</dbReference>
<dbReference type="PANTHER" id="PTHR46558">
    <property type="entry name" value="TRACRIPTIONAL REGULATORY PROTEIN-RELATED-RELATED"/>
    <property type="match status" value="1"/>
</dbReference>
<dbReference type="Pfam" id="PF01381">
    <property type="entry name" value="HTH_3"/>
    <property type="match status" value="1"/>
</dbReference>